<name>A0A1D1XP38_9ARAE</name>
<organism evidence="1">
    <name type="scientific">Anthurium amnicola</name>
    <dbReference type="NCBI Taxonomy" id="1678845"/>
    <lineage>
        <taxon>Eukaryota</taxon>
        <taxon>Viridiplantae</taxon>
        <taxon>Streptophyta</taxon>
        <taxon>Embryophyta</taxon>
        <taxon>Tracheophyta</taxon>
        <taxon>Spermatophyta</taxon>
        <taxon>Magnoliopsida</taxon>
        <taxon>Liliopsida</taxon>
        <taxon>Araceae</taxon>
        <taxon>Pothoideae</taxon>
        <taxon>Potheae</taxon>
        <taxon>Anthurium</taxon>
    </lineage>
</organism>
<protein>
    <submittedName>
        <fullName evidence="1">Quinol oxidase subunit 1</fullName>
    </submittedName>
</protein>
<dbReference type="AlphaFoldDB" id="A0A1D1XP38"/>
<gene>
    <name evidence="1" type="primary">qoxB_2</name>
    <name evidence="1" type="ORF">g.89515</name>
</gene>
<sequence length="108" mass="12456">MSPGNKKSVCIYFLPFPGVWVVTKYDKVLIIYKVSELLVLLLYSSNDHELMYASISLDGNLRNISIFFQRLHICLLEFSQSQDSVSYRAIFTTNGILLVQFLKEPFLL</sequence>
<proteinExistence type="predicted"/>
<reference evidence="1" key="1">
    <citation type="submission" date="2015-07" db="EMBL/GenBank/DDBJ databases">
        <title>Transcriptome Assembly of Anthurium amnicola.</title>
        <authorList>
            <person name="Suzuki J."/>
        </authorList>
    </citation>
    <scope>NUCLEOTIDE SEQUENCE</scope>
</reference>
<accession>A0A1D1XP38</accession>
<evidence type="ECO:0000313" key="1">
    <source>
        <dbReference type="EMBL" id="JAT44146.1"/>
    </source>
</evidence>
<dbReference type="EMBL" id="GDJX01023790">
    <property type="protein sequence ID" value="JAT44146.1"/>
    <property type="molecule type" value="Transcribed_RNA"/>
</dbReference>